<evidence type="ECO:0000256" key="1">
    <source>
        <dbReference type="ARBA" id="ARBA00003732"/>
    </source>
</evidence>
<evidence type="ECO:0000256" key="5">
    <source>
        <dbReference type="PROSITE-ProRule" id="PRU00449"/>
    </source>
</evidence>
<dbReference type="InterPro" id="IPR002653">
    <property type="entry name" value="Znf_A20"/>
</dbReference>
<dbReference type="PROSITE" id="PS51039">
    <property type="entry name" value="ZF_AN1"/>
    <property type="match status" value="1"/>
</dbReference>
<proteinExistence type="predicted"/>
<protein>
    <submittedName>
        <fullName evidence="8">Zinc finger A20 and AN1 domain-containing stress-associated protein</fullName>
    </submittedName>
</protein>
<evidence type="ECO:0000259" key="7">
    <source>
        <dbReference type="PROSITE" id="PS51039"/>
    </source>
</evidence>
<feature type="domain" description="A20-type" evidence="6">
    <location>
        <begin position="19"/>
        <end position="53"/>
    </location>
</feature>
<dbReference type="SUPFAM" id="SSF57716">
    <property type="entry name" value="Glucocorticoid receptor-like (DNA-binding domain)"/>
    <property type="match status" value="1"/>
</dbReference>
<dbReference type="GO" id="GO:0043161">
    <property type="term" value="P:proteasome-mediated ubiquitin-dependent protein catabolic process"/>
    <property type="evidence" value="ECO:0007669"/>
    <property type="project" value="TreeGrafter"/>
</dbReference>
<dbReference type="GO" id="GO:0003677">
    <property type="term" value="F:DNA binding"/>
    <property type="evidence" value="ECO:0007669"/>
    <property type="project" value="InterPro"/>
</dbReference>
<dbReference type="Pfam" id="PF01754">
    <property type="entry name" value="zf-A20"/>
    <property type="match status" value="1"/>
</dbReference>
<keyword evidence="9" id="KW-1185">Reference proteome</keyword>
<evidence type="ECO:0000256" key="2">
    <source>
        <dbReference type="ARBA" id="ARBA00022723"/>
    </source>
</evidence>
<dbReference type="Gene3D" id="4.10.1110.10">
    <property type="entry name" value="AN1-like Zinc finger"/>
    <property type="match status" value="1"/>
</dbReference>
<keyword evidence="3 5" id="KW-0863">Zinc-finger</keyword>
<gene>
    <name evidence="8" type="ORF">O6P43_034159</name>
</gene>
<dbReference type="Proteomes" id="UP001163823">
    <property type="component" value="Chromosome 14"/>
</dbReference>
<dbReference type="InterPro" id="IPR050652">
    <property type="entry name" value="AN1_A20_ZnFinger"/>
</dbReference>
<dbReference type="SMART" id="SM00259">
    <property type="entry name" value="ZnF_A20"/>
    <property type="match status" value="1"/>
</dbReference>
<evidence type="ECO:0000256" key="3">
    <source>
        <dbReference type="ARBA" id="ARBA00022771"/>
    </source>
</evidence>
<dbReference type="FunFam" id="4.10.1110.10:FF:000001">
    <property type="entry name" value="Zinc finger AN1-type containing 6"/>
    <property type="match status" value="1"/>
</dbReference>
<dbReference type="EMBL" id="JARAOO010000014">
    <property type="protein sequence ID" value="KAJ7944825.1"/>
    <property type="molecule type" value="Genomic_DNA"/>
</dbReference>
<dbReference type="SUPFAM" id="SSF118310">
    <property type="entry name" value="AN1-like Zinc finger"/>
    <property type="match status" value="1"/>
</dbReference>
<evidence type="ECO:0000256" key="4">
    <source>
        <dbReference type="ARBA" id="ARBA00022833"/>
    </source>
</evidence>
<dbReference type="GO" id="GO:0008270">
    <property type="term" value="F:zinc ion binding"/>
    <property type="evidence" value="ECO:0007669"/>
    <property type="project" value="UniProtKB-KW"/>
</dbReference>
<keyword evidence="4" id="KW-0862">Zinc</keyword>
<dbReference type="PANTHER" id="PTHR10634:SF116">
    <property type="entry name" value="ZINC FINGER A20 AND AN1 DOMAIN-CONTAINING STRESS-ASSOCIATED PROTEIN 1"/>
    <property type="match status" value="1"/>
</dbReference>
<dbReference type="PROSITE" id="PS51036">
    <property type="entry name" value="ZF_A20"/>
    <property type="match status" value="1"/>
</dbReference>
<comment type="caution">
    <text evidence="8">The sequence shown here is derived from an EMBL/GenBank/DDBJ whole genome shotgun (WGS) entry which is preliminary data.</text>
</comment>
<dbReference type="KEGG" id="qsa:O6P43_034159"/>
<feature type="domain" description="AN1-type" evidence="7">
    <location>
        <begin position="78"/>
        <end position="124"/>
    </location>
</feature>
<accession>A0AAD7KS73</accession>
<comment type="function">
    <text evidence="1">May be involved in environmental stress response.</text>
</comment>
<dbReference type="InterPro" id="IPR000058">
    <property type="entry name" value="Znf_AN1"/>
</dbReference>
<name>A0AAD7KS73_QUISA</name>
<evidence type="ECO:0000259" key="6">
    <source>
        <dbReference type="PROSITE" id="PS51036"/>
    </source>
</evidence>
<dbReference type="Pfam" id="PF01428">
    <property type="entry name" value="zf-AN1"/>
    <property type="match status" value="1"/>
</dbReference>
<organism evidence="8 9">
    <name type="scientific">Quillaja saponaria</name>
    <name type="common">Soap bark tree</name>
    <dbReference type="NCBI Taxonomy" id="32244"/>
    <lineage>
        <taxon>Eukaryota</taxon>
        <taxon>Viridiplantae</taxon>
        <taxon>Streptophyta</taxon>
        <taxon>Embryophyta</taxon>
        <taxon>Tracheophyta</taxon>
        <taxon>Spermatophyta</taxon>
        <taxon>Magnoliopsida</taxon>
        <taxon>eudicotyledons</taxon>
        <taxon>Gunneridae</taxon>
        <taxon>Pentapetalae</taxon>
        <taxon>rosids</taxon>
        <taxon>fabids</taxon>
        <taxon>Fabales</taxon>
        <taxon>Quillajaceae</taxon>
        <taxon>Quillaja</taxon>
    </lineage>
</organism>
<keyword evidence="2" id="KW-0479">Metal-binding</keyword>
<dbReference type="SMART" id="SM00154">
    <property type="entry name" value="ZnF_AN1"/>
    <property type="match status" value="1"/>
</dbReference>
<evidence type="ECO:0000313" key="8">
    <source>
        <dbReference type="EMBL" id="KAJ7944825.1"/>
    </source>
</evidence>
<dbReference type="InterPro" id="IPR035896">
    <property type="entry name" value="AN1-like_Znf"/>
</dbReference>
<dbReference type="PANTHER" id="PTHR10634">
    <property type="entry name" value="AN1-TYPE ZINC FINGER PROTEIN"/>
    <property type="match status" value="1"/>
</dbReference>
<sequence length="143" mass="15786">MEVIDSPDETWNDGTSYQPPESKLCANNCGFFGTADSMNLCSKCYRDFRIKEEHAASAKAAMAESLNTSQQTCNPPESKASNRCSSCNKKVGFTGFRCMCGSTFCGTHRHPENHDCTYDFMVAGRDAIAKANPLVKSDKVERF</sequence>
<reference evidence="8" key="1">
    <citation type="journal article" date="2023" name="Science">
        <title>Elucidation of the pathway for biosynthesis of saponin adjuvants from the soapbark tree.</title>
        <authorList>
            <person name="Reed J."/>
            <person name="Orme A."/>
            <person name="El-Demerdash A."/>
            <person name="Owen C."/>
            <person name="Martin L.B.B."/>
            <person name="Misra R.C."/>
            <person name="Kikuchi S."/>
            <person name="Rejzek M."/>
            <person name="Martin A.C."/>
            <person name="Harkess A."/>
            <person name="Leebens-Mack J."/>
            <person name="Louveau T."/>
            <person name="Stephenson M.J."/>
            <person name="Osbourn A."/>
        </authorList>
    </citation>
    <scope>NUCLEOTIDE SEQUENCE</scope>
    <source>
        <strain evidence="8">S10</strain>
    </source>
</reference>
<evidence type="ECO:0000313" key="9">
    <source>
        <dbReference type="Proteomes" id="UP001163823"/>
    </source>
</evidence>
<dbReference type="AlphaFoldDB" id="A0AAD7KS73"/>